<protein>
    <submittedName>
        <fullName evidence="1">H17B6-like protein</fullName>
    </submittedName>
</protein>
<dbReference type="Proteomes" id="UP001164746">
    <property type="component" value="Chromosome 7"/>
</dbReference>
<name>A0ABY7ELS9_MYAAR</name>
<sequence>EVNNIAKKSVFITGCDTGFGNILAKTLDHKGILVYAGCLTNDGAVQLNKDSSSRLKTLVVDINDNCCKHKQSYRNVRKFISLLHESNLSNPQDVADVMTRALHARRPRSRYLVGTDAKTHYSLIGVLPEWIGDRMFGWPVPYGDCEI</sequence>
<accession>A0ABY7ELS9</accession>
<proteinExistence type="predicted"/>
<dbReference type="PANTHER" id="PTHR43313:SF50">
    <property type="entry name" value="GH26015P"/>
    <property type="match status" value="1"/>
</dbReference>
<dbReference type="Gene3D" id="3.40.50.720">
    <property type="entry name" value="NAD(P)-binding Rossmann-like Domain"/>
    <property type="match status" value="1"/>
</dbReference>
<dbReference type="PANTHER" id="PTHR43313">
    <property type="entry name" value="SHORT-CHAIN DEHYDROGENASE/REDUCTASE FAMILY 9C"/>
    <property type="match status" value="1"/>
</dbReference>
<evidence type="ECO:0000313" key="2">
    <source>
        <dbReference type="Proteomes" id="UP001164746"/>
    </source>
</evidence>
<gene>
    <name evidence="1" type="ORF">MAR_034772</name>
</gene>
<evidence type="ECO:0000313" key="1">
    <source>
        <dbReference type="EMBL" id="WAR09696.1"/>
    </source>
</evidence>
<keyword evidence="2" id="KW-1185">Reference proteome</keyword>
<reference evidence="1" key="1">
    <citation type="submission" date="2022-11" db="EMBL/GenBank/DDBJ databases">
        <title>Centuries of genome instability and evolution in soft-shell clam transmissible cancer (bioRxiv).</title>
        <authorList>
            <person name="Hart S.F.M."/>
            <person name="Yonemitsu M.A."/>
            <person name="Giersch R.M."/>
            <person name="Beal B.F."/>
            <person name="Arriagada G."/>
            <person name="Davis B.W."/>
            <person name="Ostrander E.A."/>
            <person name="Goff S.P."/>
            <person name="Metzger M.J."/>
        </authorList>
    </citation>
    <scope>NUCLEOTIDE SEQUENCE</scope>
    <source>
        <strain evidence="1">MELC-2E11</strain>
        <tissue evidence="1">Siphon/mantle</tissue>
    </source>
</reference>
<dbReference type="SUPFAM" id="SSF51735">
    <property type="entry name" value="NAD(P)-binding Rossmann-fold domains"/>
    <property type="match status" value="1"/>
</dbReference>
<dbReference type="InterPro" id="IPR036291">
    <property type="entry name" value="NAD(P)-bd_dom_sf"/>
</dbReference>
<feature type="non-terminal residue" evidence="1">
    <location>
        <position position="1"/>
    </location>
</feature>
<organism evidence="1 2">
    <name type="scientific">Mya arenaria</name>
    <name type="common">Soft-shell clam</name>
    <dbReference type="NCBI Taxonomy" id="6604"/>
    <lineage>
        <taxon>Eukaryota</taxon>
        <taxon>Metazoa</taxon>
        <taxon>Spiralia</taxon>
        <taxon>Lophotrochozoa</taxon>
        <taxon>Mollusca</taxon>
        <taxon>Bivalvia</taxon>
        <taxon>Autobranchia</taxon>
        <taxon>Heteroconchia</taxon>
        <taxon>Euheterodonta</taxon>
        <taxon>Imparidentia</taxon>
        <taxon>Neoheterodontei</taxon>
        <taxon>Myida</taxon>
        <taxon>Myoidea</taxon>
        <taxon>Myidae</taxon>
        <taxon>Mya</taxon>
    </lineage>
</organism>
<dbReference type="EMBL" id="CP111018">
    <property type="protein sequence ID" value="WAR09696.1"/>
    <property type="molecule type" value="Genomic_DNA"/>
</dbReference>